<feature type="region of interest" description="Disordered" evidence="1">
    <location>
        <begin position="58"/>
        <end position="117"/>
    </location>
</feature>
<feature type="region of interest" description="Disordered" evidence="1">
    <location>
        <begin position="908"/>
        <end position="937"/>
    </location>
</feature>
<name>A0A2T7P983_POMCA</name>
<dbReference type="GO" id="GO:0042796">
    <property type="term" value="P:snRNA transcription by RNA polymerase III"/>
    <property type="evidence" value="ECO:0007669"/>
    <property type="project" value="TreeGrafter"/>
</dbReference>
<keyword evidence="4" id="KW-1185">Reference proteome</keyword>
<evidence type="ECO:0000313" key="4">
    <source>
        <dbReference type="Proteomes" id="UP000245119"/>
    </source>
</evidence>
<feature type="compositionally biased region" description="Polar residues" evidence="1">
    <location>
        <begin position="531"/>
        <end position="541"/>
    </location>
</feature>
<dbReference type="InterPro" id="IPR019535">
    <property type="entry name" value="ICE2_C"/>
</dbReference>
<dbReference type="Proteomes" id="UP000245119">
    <property type="component" value="Linkage Group LG5"/>
</dbReference>
<accession>A0A2T7P983</accession>
<feature type="domain" description="Little elongation complex subunit 2 C-terminal" evidence="2">
    <location>
        <begin position="733"/>
        <end position="904"/>
    </location>
</feature>
<feature type="region of interest" description="Disordered" evidence="1">
    <location>
        <begin position="409"/>
        <end position="431"/>
    </location>
</feature>
<protein>
    <recommendedName>
        <fullName evidence="2">Little elongation complex subunit 2 C-terminal domain-containing protein</fullName>
    </recommendedName>
</protein>
<proteinExistence type="predicted"/>
<comment type="caution">
    <text evidence="3">The sequence shown here is derived from an EMBL/GenBank/DDBJ whole genome shotgun (WGS) entry which is preliminary data.</text>
</comment>
<dbReference type="PANTHER" id="PTHR14633">
    <property type="entry name" value="LITTLE ELONGATION COMPLEX SUBUNIT 2"/>
    <property type="match status" value="1"/>
</dbReference>
<feature type="region of interest" description="Disordered" evidence="1">
    <location>
        <begin position="517"/>
        <end position="548"/>
    </location>
</feature>
<reference evidence="3 4" key="1">
    <citation type="submission" date="2018-04" db="EMBL/GenBank/DDBJ databases">
        <title>The genome of golden apple snail Pomacea canaliculata provides insight into stress tolerance and invasive adaptation.</title>
        <authorList>
            <person name="Liu C."/>
            <person name="Liu B."/>
            <person name="Ren Y."/>
            <person name="Zhang Y."/>
            <person name="Wang H."/>
            <person name="Li S."/>
            <person name="Jiang F."/>
            <person name="Yin L."/>
            <person name="Zhang G."/>
            <person name="Qian W."/>
            <person name="Fan W."/>
        </authorList>
    </citation>
    <scope>NUCLEOTIDE SEQUENCE [LARGE SCALE GENOMIC DNA]</scope>
    <source>
        <strain evidence="3">SZHN2017</strain>
        <tissue evidence="3">Muscle</tissue>
    </source>
</reference>
<sequence>MEDTGGCGVIMPWKEPINGKKAFFSDEVFCQIVGPEPSLEMKVSKLLDDLGFAPAPGQLTPLKNNSGACKKQPPKNSDWLTGDGTQSSTSAPQLGVDTSGTLPGCNPRNLNNGRKFPGKNVIASNKGKKFRSENEAQMSSLQHDQHIKYLNLFKKCTQHFFNGFAKPPTEEELKELKEFESLQMIVAKEQEQFQAYLHQMAQANSSLYNFLLPHMEKYASEKEQSSRKRAELYPRHYNQHGMIALTVNITEQPQVAMTFIQTLLTVGQKSKVVLPELKSSPKCIIPFDHDKIKARFPSQCSSSRWHDSWDHQPVTKDKNVESLLQKYSCQVVTSASVLTRLLDNHAPDFAAAWEIPVVVKHSDEQGKVVLLDKPLNPKCLHPCEKKTLYLQKALRTFLCHPQQVKKTFRQDASGQSAQQHKPTSKLTTAGESDLFEPDFSMEDLETFGSDNFSRKSGKDMDRCSLQSSLAQHKPFMEFGGAAGEGTYARCAFQKQETQSTSSKPGGIDMISDYVKSEGNVDDSDSAKETVKSSNCRPQMSEQESEKDIQIPPRSLEQMASMATSETKKQNLYCLSQPDDLSSDDDMLVIALPESKDNPKPAKTSLQEVTLDLQAAAPNPQNLPDNSKVRTDFVEPSVVSPTACRVTPSMMNHQSDAISEGDSEASVASQRVQGQKRKFSCEKTEKLQKTPKLLERKDRNEPAQAMNAASSTLDSILQLQREMLPQGENTKQEQVILYKLQQCPVYLVGKPERQVEHGLEQLTRSETVKSWLGCYLRPGSHLVRARINMQNNQIVHLEEVPATQILQPSLGFNGQAAFALLRTIFEELRTLPAGSYLLSHDPGADCMTLKAASGNKRSGYDLHFHYMGFSIVDQNDRTVPWVPVDPTIILPHHWQKGVIPATFMPKDFDAGRKKLPQRQYNQQQRTQHKKKKKNKKTT</sequence>
<feature type="compositionally biased region" description="Basic residues" evidence="1">
    <location>
        <begin position="925"/>
        <end position="937"/>
    </location>
</feature>
<dbReference type="GO" id="GO:0042795">
    <property type="term" value="P:snRNA transcription by RNA polymerase II"/>
    <property type="evidence" value="ECO:0007669"/>
    <property type="project" value="TreeGrafter"/>
</dbReference>
<evidence type="ECO:0000313" key="3">
    <source>
        <dbReference type="EMBL" id="PVD29987.1"/>
    </source>
</evidence>
<organism evidence="3 4">
    <name type="scientific">Pomacea canaliculata</name>
    <name type="common">Golden apple snail</name>
    <dbReference type="NCBI Taxonomy" id="400727"/>
    <lineage>
        <taxon>Eukaryota</taxon>
        <taxon>Metazoa</taxon>
        <taxon>Spiralia</taxon>
        <taxon>Lophotrochozoa</taxon>
        <taxon>Mollusca</taxon>
        <taxon>Gastropoda</taxon>
        <taxon>Caenogastropoda</taxon>
        <taxon>Architaenioglossa</taxon>
        <taxon>Ampullarioidea</taxon>
        <taxon>Ampullariidae</taxon>
        <taxon>Pomacea</taxon>
    </lineage>
</organism>
<dbReference type="OrthoDB" id="6288737at2759"/>
<dbReference type="Pfam" id="PF10505">
    <property type="entry name" value="NARG2_C"/>
    <property type="match status" value="1"/>
</dbReference>
<dbReference type="PANTHER" id="PTHR14633:SF3">
    <property type="entry name" value="LITTLE ELONGATION COMPLEX SUBUNIT 2"/>
    <property type="match status" value="1"/>
</dbReference>
<dbReference type="GO" id="GO:0008023">
    <property type="term" value="C:transcription elongation factor complex"/>
    <property type="evidence" value="ECO:0007669"/>
    <property type="project" value="InterPro"/>
</dbReference>
<feature type="compositionally biased region" description="Polar residues" evidence="1">
    <location>
        <begin position="410"/>
        <end position="430"/>
    </location>
</feature>
<evidence type="ECO:0000256" key="1">
    <source>
        <dbReference type="SAM" id="MobiDB-lite"/>
    </source>
</evidence>
<dbReference type="AlphaFoldDB" id="A0A2T7P983"/>
<gene>
    <name evidence="3" type="ORF">C0Q70_09248</name>
</gene>
<evidence type="ECO:0000259" key="2">
    <source>
        <dbReference type="Pfam" id="PF10505"/>
    </source>
</evidence>
<dbReference type="GO" id="GO:0045945">
    <property type="term" value="P:positive regulation of transcription by RNA polymerase III"/>
    <property type="evidence" value="ECO:0007669"/>
    <property type="project" value="TreeGrafter"/>
</dbReference>
<dbReference type="EMBL" id="PZQS01000005">
    <property type="protein sequence ID" value="PVD29987.1"/>
    <property type="molecule type" value="Genomic_DNA"/>
</dbReference>
<feature type="compositionally biased region" description="Polar residues" evidence="1">
    <location>
        <begin position="74"/>
        <end position="101"/>
    </location>
</feature>
<dbReference type="STRING" id="400727.A0A2T7P983"/>